<accession>A0A1E4TBU4</accession>
<dbReference type="OrthoDB" id="2020070at2759"/>
<organism evidence="2 3">
    <name type="scientific">Tortispora caseinolytica NRRL Y-17796</name>
    <dbReference type="NCBI Taxonomy" id="767744"/>
    <lineage>
        <taxon>Eukaryota</taxon>
        <taxon>Fungi</taxon>
        <taxon>Dikarya</taxon>
        <taxon>Ascomycota</taxon>
        <taxon>Saccharomycotina</taxon>
        <taxon>Trigonopsidomycetes</taxon>
        <taxon>Trigonopsidales</taxon>
        <taxon>Trigonopsidaceae</taxon>
        <taxon>Tortispora</taxon>
    </lineage>
</organism>
<dbReference type="PROSITE" id="PS51186">
    <property type="entry name" value="GNAT"/>
    <property type="match status" value="1"/>
</dbReference>
<dbReference type="Proteomes" id="UP000095023">
    <property type="component" value="Unassembled WGS sequence"/>
</dbReference>
<dbReference type="InterPro" id="IPR055100">
    <property type="entry name" value="GNAT_LYC1-like"/>
</dbReference>
<evidence type="ECO:0000313" key="3">
    <source>
        <dbReference type="Proteomes" id="UP000095023"/>
    </source>
</evidence>
<sequence length="368" mass="42118">MPVSENKPNLNSRYLLRSAVGDEIRQCLVANSASWAGPLTESQYVERERFLHTQEICQSRHEYFVLVDMDDKEIVGACEILARPGYWVDQDPHGNDFAVVFDIDTFSLGAVFVPEQQRGKGIASVMLKYVESMLRTRMENYGGAILYSEIGPDYYEKFGFKTERNATYVANAMKWPEFFLEADISNARPSMLRIDDFTHLTAKEDKELQKYILTRYQNDPMHTPRWCVSVSAAIINWHTARSEFVGGILREDDQRSAKYGAQIGEQWVAWMHDYASHSLYILHFGGFMNKDITQELKSQAMALVKAAIEEAKKLNLENVYIWPESGKASVIRSLFPTEAFTVRKTSELGVLPARNALFEGSCDRLPWF</sequence>
<dbReference type="InterPro" id="IPR000182">
    <property type="entry name" value="GNAT_dom"/>
</dbReference>
<keyword evidence="3" id="KW-1185">Reference proteome</keyword>
<proteinExistence type="predicted"/>
<protein>
    <recommendedName>
        <fullName evidence="1">N-acetyltransferase domain-containing protein</fullName>
    </recommendedName>
</protein>
<dbReference type="Pfam" id="PF00583">
    <property type="entry name" value="Acetyltransf_1"/>
    <property type="match status" value="1"/>
</dbReference>
<evidence type="ECO:0000313" key="2">
    <source>
        <dbReference type="EMBL" id="ODV89207.1"/>
    </source>
</evidence>
<dbReference type="PANTHER" id="PTHR34815">
    <property type="entry name" value="LYSINE ACETYLTRANSFERASE"/>
    <property type="match status" value="1"/>
</dbReference>
<dbReference type="InterPro" id="IPR053013">
    <property type="entry name" value="LAT"/>
</dbReference>
<dbReference type="CDD" id="cd04301">
    <property type="entry name" value="NAT_SF"/>
    <property type="match status" value="1"/>
</dbReference>
<dbReference type="EMBL" id="KV453843">
    <property type="protein sequence ID" value="ODV89207.1"/>
    <property type="molecule type" value="Genomic_DNA"/>
</dbReference>
<gene>
    <name evidence="2" type="ORF">CANCADRAFT_134939</name>
</gene>
<dbReference type="InterPro" id="IPR016181">
    <property type="entry name" value="Acyl_CoA_acyltransferase"/>
</dbReference>
<dbReference type="Pfam" id="PF22998">
    <property type="entry name" value="GNAT_LYC1-like"/>
    <property type="match status" value="1"/>
</dbReference>
<dbReference type="AlphaFoldDB" id="A0A1E4TBU4"/>
<reference evidence="3" key="1">
    <citation type="submission" date="2016-02" db="EMBL/GenBank/DDBJ databases">
        <title>Comparative genomics of biotechnologically important yeasts.</title>
        <authorList>
            <consortium name="DOE Joint Genome Institute"/>
            <person name="Riley R."/>
            <person name="Haridas S."/>
            <person name="Wolfe K.H."/>
            <person name="Lopes M.R."/>
            <person name="Hittinger C.T."/>
            <person name="Goker M."/>
            <person name="Salamov A."/>
            <person name="Wisecaver J."/>
            <person name="Long T.M."/>
            <person name="Aerts A.L."/>
            <person name="Barry K."/>
            <person name="Choi C."/>
            <person name="Clum A."/>
            <person name="Coughlan A.Y."/>
            <person name="Deshpande S."/>
            <person name="Douglass A.P."/>
            <person name="Hanson S.J."/>
            <person name="Klenk H.-P."/>
            <person name="Labutti K."/>
            <person name="Lapidus A."/>
            <person name="Lindquist E."/>
            <person name="Lipzen A."/>
            <person name="Meier-Kolthoff J.P."/>
            <person name="Ohm R.A."/>
            <person name="Otillar R.P."/>
            <person name="Pangilinan J."/>
            <person name="Peng Y."/>
            <person name="Rokas A."/>
            <person name="Rosa C.A."/>
            <person name="Scheuner C."/>
            <person name="Sibirny A.A."/>
            <person name="Slot J.C."/>
            <person name="Stielow J.B."/>
            <person name="Sun H."/>
            <person name="Kurtzman C.P."/>
            <person name="Blackwell M."/>
            <person name="Jeffries T.W."/>
            <person name="Grigoriev I.V."/>
        </authorList>
    </citation>
    <scope>NUCLEOTIDE SEQUENCE [LARGE SCALE GENOMIC DNA]</scope>
    <source>
        <strain evidence="3">NRRL Y-17796</strain>
    </source>
</reference>
<dbReference type="PANTHER" id="PTHR34815:SF2">
    <property type="entry name" value="N-ACETYLTRANSFERASE DOMAIN-CONTAINING PROTEIN"/>
    <property type="match status" value="1"/>
</dbReference>
<feature type="domain" description="N-acetyltransferase" evidence="1">
    <location>
        <begin position="14"/>
        <end position="181"/>
    </location>
</feature>
<dbReference type="GO" id="GO:0016747">
    <property type="term" value="F:acyltransferase activity, transferring groups other than amino-acyl groups"/>
    <property type="evidence" value="ECO:0007669"/>
    <property type="project" value="InterPro"/>
</dbReference>
<name>A0A1E4TBU4_9ASCO</name>
<dbReference type="SUPFAM" id="SSF55729">
    <property type="entry name" value="Acyl-CoA N-acyltransferases (Nat)"/>
    <property type="match status" value="1"/>
</dbReference>
<dbReference type="Gene3D" id="3.40.630.30">
    <property type="match status" value="1"/>
</dbReference>
<evidence type="ECO:0000259" key="1">
    <source>
        <dbReference type="PROSITE" id="PS51186"/>
    </source>
</evidence>